<dbReference type="InterPro" id="IPR042100">
    <property type="entry name" value="Bug_dom1"/>
</dbReference>
<dbReference type="Pfam" id="PF03401">
    <property type="entry name" value="TctC"/>
    <property type="match status" value="1"/>
</dbReference>
<feature type="signal peptide" evidence="2">
    <location>
        <begin position="1"/>
        <end position="30"/>
    </location>
</feature>
<dbReference type="SUPFAM" id="SSF53850">
    <property type="entry name" value="Periplasmic binding protein-like II"/>
    <property type="match status" value="1"/>
</dbReference>
<dbReference type="RefSeq" id="WP_065241797.1">
    <property type="nucleotide sequence ID" value="NZ_JADDHN010000004.1"/>
</dbReference>
<dbReference type="PANTHER" id="PTHR42928:SF3">
    <property type="entry name" value="UPF0065 PROTEIN YFLP"/>
    <property type="match status" value="1"/>
</dbReference>
<dbReference type="Gene3D" id="3.40.190.10">
    <property type="entry name" value="Periplasmic binding protein-like II"/>
    <property type="match status" value="1"/>
</dbReference>
<dbReference type="CDD" id="cd07012">
    <property type="entry name" value="PBP2_Bug_TTT"/>
    <property type="match status" value="1"/>
</dbReference>
<keyword evidence="2" id="KW-0732">Signal</keyword>
<dbReference type="PATRIC" id="fig|2746.7.peg.4324"/>
<evidence type="ECO:0000313" key="4">
    <source>
        <dbReference type="Proteomes" id="UP000092504"/>
    </source>
</evidence>
<protein>
    <submittedName>
        <fullName evidence="3">Tripartite tricarboxylate transporter family receptor</fullName>
    </submittedName>
</protein>
<gene>
    <name evidence="3" type="ORF">A8U91_04206</name>
</gene>
<comment type="similarity">
    <text evidence="1">Belongs to the UPF0065 (bug) family.</text>
</comment>
<dbReference type="PIRSF" id="PIRSF017082">
    <property type="entry name" value="YflP"/>
    <property type="match status" value="1"/>
</dbReference>
<reference evidence="3 4" key="1">
    <citation type="submission" date="2016-06" db="EMBL/GenBank/DDBJ databases">
        <title>Genome sequence of halotolerant plant growth promoting strain of Halomonas elongata HEK1 isolated from salterns of Rann of Kutch, Gujarat, India.</title>
        <authorList>
            <person name="Gaba S."/>
            <person name="Singh R.N."/>
            <person name="Abrol S."/>
            <person name="Kaushik R."/>
            <person name="Saxena A.K."/>
        </authorList>
    </citation>
    <scope>NUCLEOTIDE SEQUENCE [LARGE SCALE GENOMIC DNA]</scope>
    <source>
        <strain evidence="3 4">HEK1</strain>
    </source>
</reference>
<dbReference type="Proteomes" id="UP000092504">
    <property type="component" value="Unassembled WGS sequence"/>
</dbReference>
<sequence>MPISTHKTLRSLGASAVLGLGLAISLPSQALPIDECIAPADPGGGWDFTCRSVGKLMRELDLVDGSVQVTNMPGGVGAVAFSNVAGKRADDSNLIVATSTVGVTQIAQGRYPGGADTMRWLAMLGTDVGVILVDDESPYETLDQLLQAIVDDPASVAMAGSSGAGGWDHIRALRLAKAAGLPGDRIGSLRWVQFDGGGPAVTQMMGGHVDAVSTDLGEIAGFIESGDVRVLAVLAEEPLPEPFEELPTAVSQGYDVTGYNWRGFYTGGEVSDEDYAAMVDTLKTLYESDEWKDVAAQNGLVPLWRGGEEFNDFVRESIDDVEAISREIGVIQ</sequence>
<dbReference type="Gene3D" id="3.40.190.150">
    <property type="entry name" value="Bordetella uptake gene, domain 1"/>
    <property type="match status" value="1"/>
</dbReference>
<evidence type="ECO:0000256" key="2">
    <source>
        <dbReference type="SAM" id="SignalP"/>
    </source>
</evidence>
<dbReference type="AlphaFoldDB" id="A0A1B8NYS4"/>
<comment type="caution">
    <text evidence="3">The sequence shown here is derived from an EMBL/GenBank/DDBJ whole genome shotgun (WGS) entry which is preliminary data.</text>
</comment>
<dbReference type="PANTHER" id="PTHR42928">
    <property type="entry name" value="TRICARBOXYLATE-BINDING PROTEIN"/>
    <property type="match status" value="1"/>
</dbReference>
<proteinExistence type="inferred from homology"/>
<name>A0A1B8NYS4_HALEL</name>
<feature type="chain" id="PRO_5008611230" evidence="2">
    <location>
        <begin position="31"/>
        <end position="332"/>
    </location>
</feature>
<accession>A0A1B8NYS4</accession>
<evidence type="ECO:0000313" key="3">
    <source>
        <dbReference type="EMBL" id="OBX35135.1"/>
    </source>
</evidence>
<dbReference type="InterPro" id="IPR005064">
    <property type="entry name" value="BUG"/>
</dbReference>
<organism evidence="3 4">
    <name type="scientific">Halomonas elongata</name>
    <dbReference type="NCBI Taxonomy" id="2746"/>
    <lineage>
        <taxon>Bacteria</taxon>
        <taxon>Pseudomonadati</taxon>
        <taxon>Pseudomonadota</taxon>
        <taxon>Gammaproteobacteria</taxon>
        <taxon>Oceanospirillales</taxon>
        <taxon>Halomonadaceae</taxon>
        <taxon>Halomonas</taxon>
    </lineage>
</organism>
<evidence type="ECO:0000256" key="1">
    <source>
        <dbReference type="ARBA" id="ARBA00006987"/>
    </source>
</evidence>
<keyword evidence="3" id="KW-0675">Receptor</keyword>
<dbReference type="EMBL" id="MAJD01000002">
    <property type="protein sequence ID" value="OBX35135.1"/>
    <property type="molecule type" value="Genomic_DNA"/>
</dbReference>